<organism evidence="5 6">
    <name type="scientific">Prevotella pectinovora</name>
    <dbReference type="NCBI Taxonomy" id="1602169"/>
    <lineage>
        <taxon>Bacteria</taxon>
        <taxon>Pseudomonadati</taxon>
        <taxon>Bacteroidota</taxon>
        <taxon>Bacteroidia</taxon>
        <taxon>Bacteroidales</taxon>
        <taxon>Prevotellaceae</taxon>
        <taxon>Prevotella</taxon>
    </lineage>
</organism>
<proteinExistence type="inferred from homology"/>
<dbReference type="CDD" id="cd01166">
    <property type="entry name" value="KdgK"/>
    <property type="match status" value="1"/>
</dbReference>
<dbReference type="STRING" id="1602171.ST44_00030"/>
<dbReference type="InterPro" id="IPR029056">
    <property type="entry name" value="Ribokinase-like"/>
</dbReference>
<dbReference type="Proteomes" id="UP000032046">
    <property type="component" value="Unassembled WGS sequence"/>
</dbReference>
<evidence type="ECO:0000256" key="2">
    <source>
        <dbReference type="ARBA" id="ARBA00022679"/>
    </source>
</evidence>
<evidence type="ECO:0000256" key="3">
    <source>
        <dbReference type="ARBA" id="ARBA00022777"/>
    </source>
</evidence>
<dbReference type="PANTHER" id="PTHR43320:SF2">
    <property type="entry name" value="2-DEHYDRO-3-DEOXYGLUCONOKINASE_2-DEHYDRO-3-DEOXYGALACTONOKINASE"/>
    <property type="match status" value="1"/>
</dbReference>
<protein>
    <recommendedName>
        <fullName evidence="4">Carbohydrate kinase PfkB domain-containing protein</fullName>
    </recommendedName>
</protein>
<dbReference type="Pfam" id="PF00294">
    <property type="entry name" value="PfkB"/>
    <property type="match status" value="1"/>
</dbReference>
<comment type="caution">
    <text evidence="5">The sequence shown here is derived from an EMBL/GenBank/DDBJ whole genome shotgun (WGS) entry which is preliminary data.</text>
</comment>
<dbReference type="InterPro" id="IPR011611">
    <property type="entry name" value="PfkB_dom"/>
</dbReference>
<dbReference type="InterPro" id="IPR052700">
    <property type="entry name" value="Carb_kinase_PfkB-like"/>
</dbReference>
<evidence type="ECO:0000259" key="4">
    <source>
        <dbReference type="Pfam" id="PF00294"/>
    </source>
</evidence>
<dbReference type="GO" id="GO:0016301">
    <property type="term" value="F:kinase activity"/>
    <property type="evidence" value="ECO:0007669"/>
    <property type="project" value="UniProtKB-KW"/>
</dbReference>
<dbReference type="PANTHER" id="PTHR43320">
    <property type="entry name" value="SUGAR KINASE"/>
    <property type="match status" value="1"/>
</dbReference>
<accession>A0A0D0IZ41</accession>
<dbReference type="AlphaFoldDB" id="A0A0D0IZ41"/>
<evidence type="ECO:0000313" key="5">
    <source>
        <dbReference type="EMBL" id="KIP64987.1"/>
    </source>
</evidence>
<gene>
    <name evidence="5" type="ORF">ST44_00030</name>
</gene>
<feature type="domain" description="Carbohydrate kinase PfkB" evidence="4">
    <location>
        <begin position="4"/>
        <end position="319"/>
    </location>
</feature>
<keyword evidence="3" id="KW-0418">Kinase</keyword>
<evidence type="ECO:0000313" key="6">
    <source>
        <dbReference type="Proteomes" id="UP000032046"/>
    </source>
</evidence>
<dbReference type="Gene3D" id="3.40.1190.20">
    <property type="match status" value="1"/>
</dbReference>
<dbReference type="SUPFAM" id="SSF53613">
    <property type="entry name" value="Ribokinase-like"/>
    <property type="match status" value="1"/>
</dbReference>
<comment type="similarity">
    <text evidence="1">Belongs to the carbohydrate kinase PfkB family.</text>
</comment>
<sequence>MTRNKIVTFGEIMLRMTRPDKQRITQGSEWLGLFGGSEANVAVSLAMLGDEVEYVTRLPRNKIGDACRNEIRKYNVGTDFIAYGGDRLGLYYYEESAALRGSSIVYDREDSSLTMMQKGMIDWKAAFADAKLFHWSGISCALSEGAASATREAIETAGEMELVVSCDINHRANLWKYGADAHDVLMPMVAQSDIVFGTAGEWQLITGLKAPDFKAISSDYVLEEGAYLEFFRHAQKILPKAKKMIIALRNTLSANHHLLSGVLYADDRLYTARVYDIDNVLDPMGVGDAFIAAYVHAFSKNGNDNKKCLDFALAASALKNTIPGDFNLVTEEEVEEII</sequence>
<evidence type="ECO:0000256" key="1">
    <source>
        <dbReference type="ARBA" id="ARBA00010688"/>
    </source>
</evidence>
<keyword evidence="6" id="KW-1185">Reference proteome</keyword>
<name>A0A0D0IZ41_9BACT</name>
<reference evidence="5 6" key="1">
    <citation type="submission" date="2015-01" db="EMBL/GenBank/DDBJ databases">
        <title>Comparative genomics of non-oral Prevotella species.</title>
        <authorList>
            <person name="Accetto T."/>
            <person name="Nograsek B."/>
            <person name="Avgustin G."/>
        </authorList>
    </citation>
    <scope>NUCLEOTIDE SEQUENCE [LARGE SCALE GENOMIC DNA]</scope>
    <source>
        <strain evidence="5 6">P5-119</strain>
    </source>
</reference>
<keyword evidence="2" id="KW-0808">Transferase</keyword>
<dbReference type="EMBL" id="JXQK01000003">
    <property type="protein sequence ID" value="KIP64987.1"/>
    <property type="molecule type" value="Genomic_DNA"/>
</dbReference>
<dbReference type="RefSeq" id="WP_042517044.1">
    <property type="nucleotide sequence ID" value="NZ_JXQK01000003.1"/>
</dbReference>